<evidence type="ECO:0000256" key="6">
    <source>
        <dbReference type="PROSITE-ProRule" id="PRU00169"/>
    </source>
</evidence>
<reference evidence="10 11" key="1">
    <citation type="submission" date="2018-05" db="EMBL/GenBank/DDBJ databases">
        <title>Draft genome of Methanospirillum stamsii Pt1.</title>
        <authorList>
            <person name="Dueholm M.S."/>
            <person name="Nielsen P.H."/>
            <person name="Bakmann L.F."/>
            <person name="Otzen D.E."/>
        </authorList>
    </citation>
    <scope>NUCLEOTIDE SEQUENCE [LARGE SCALE GENOMIC DNA]</scope>
    <source>
        <strain evidence="10 11">Pt1</strain>
    </source>
</reference>
<dbReference type="PANTHER" id="PTHR48111">
    <property type="entry name" value="REGULATOR OF RPOS"/>
    <property type="match status" value="1"/>
</dbReference>
<dbReference type="Gene3D" id="3.30.450.20">
    <property type="entry name" value="PAS domain"/>
    <property type="match status" value="1"/>
</dbReference>
<dbReference type="GO" id="GO:0006355">
    <property type="term" value="P:regulation of DNA-templated transcription"/>
    <property type="evidence" value="ECO:0007669"/>
    <property type="project" value="TreeGrafter"/>
</dbReference>
<dbReference type="AlphaFoldDB" id="A0A2V2NI78"/>
<dbReference type="SMART" id="SM00091">
    <property type="entry name" value="PAS"/>
    <property type="match status" value="1"/>
</dbReference>
<keyword evidence="2" id="KW-0902">Two-component regulatory system</keyword>
<evidence type="ECO:0000313" key="11">
    <source>
        <dbReference type="Proteomes" id="UP000245934"/>
    </source>
</evidence>
<evidence type="ECO:0000256" key="3">
    <source>
        <dbReference type="ARBA" id="ARBA00023015"/>
    </source>
</evidence>
<dbReference type="InterPro" id="IPR039420">
    <property type="entry name" value="WalR-like"/>
</dbReference>
<evidence type="ECO:0000259" key="8">
    <source>
        <dbReference type="PROSITE" id="PS50112"/>
    </source>
</evidence>
<dbReference type="EMBL" id="QGMZ01000004">
    <property type="protein sequence ID" value="PWR76068.1"/>
    <property type="molecule type" value="Genomic_DNA"/>
</dbReference>
<evidence type="ECO:0000256" key="4">
    <source>
        <dbReference type="ARBA" id="ARBA00023125"/>
    </source>
</evidence>
<dbReference type="CDD" id="cd00156">
    <property type="entry name" value="REC"/>
    <property type="match status" value="1"/>
</dbReference>
<dbReference type="GO" id="GO:0000976">
    <property type="term" value="F:transcription cis-regulatory region binding"/>
    <property type="evidence" value="ECO:0007669"/>
    <property type="project" value="TreeGrafter"/>
</dbReference>
<dbReference type="InterPro" id="IPR000700">
    <property type="entry name" value="PAS-assoc_C"/>
</dbReference>
<dbReference type="InterPro" id="IPR000014">
    <property type="entry name" value="PAS"/>
</dbReference>
<keyword evidence="1 6" id="KW-0597">Phosphoprotein</keyword>
<dbReference type="RefSeq" id="WP_109939204.1">
    <property type="nucleotide sequence ID" value="NZ_CP176366.1"/>
</dbReference>
<organism evidence="10 11">
    <name type="scientific">Methanospirillum stamsii</name>
    <dbReference type="NCBI Taxonomy" id="1277351"/>
    <lineage>
        <taxon>Archaea</taxon>
        <taxon>Methanobacteriati</taxon>
        <taxon>Methanobacteriota</taxon>
        <taxon>Stenosarchaea group</taxon>
        <taxon>Methanomicrobia</taxon>
        <taxon>Methanomicrobiales</taxon>
        <taxon>Methanospirillaceae</taxon>
        <taxon>Methanospirillum</taxon>
    </lineage>
</organism>
<dbReference type="GO" id="GO:0000156">
    <property type="term" value="F:phosphorelay response regulator activity"/>
    <property type="evidence" value="ECO:0007669"/>
    <property type="project" value="TreeGrafter"/>
</dbReference>
<evidence type="ECO:0000259" key="9">
    <source>
        <dbReference type="PROSITE" id="PS50113"/>
    </source>
</evidence>
<dbReference type="PROSITE" id="PS50110">
    <property type="entry name" value="RESPONSE_REGULATORY"/>
    <property type="match status" value="1"/>
</dbReference>
<sequence length="381" mass="42466">MISVLLVDDEPVLVDIGRLFLEKVGNFSVFGCLSAEEAEKLLEKNSYDAIIADYQMPKMNGIDLLKIVREKYGDIPFILFTGRGREDVARDAVNIGADYYIQKGGDPKLQFADIAHKIETSVERRRALIAIKISEQRFYDIINFLPDATFAINTKGTIIAWNREMERITGAPGAQMMGKSGYAHAVPFYGYGRPMIIDLLLRPDPVIESKYRSLIRENGIITAEGALHLPDRTHFFLARASFLYDQNGKPAGAIESLRDITGFKETEEKMSRIIHHLPVGIHLFRIQDDGKLHCHGGNTASGEVFGIEDRCIKGTLIEDLFPGEEGTRICSASILIAKEGGRKEVENVHIIPGTDTKQFNLTIFQSDTEEVAIIYMPVCGA</sequence>
<dbReference type="SMART" id="SM00448">
    <property type="entry name" value="REC"/>
    <property type="match status" value="1"/>
</dbReference>
<dbReference type="SUPFAM" id="SSF52172">
    <property type="entry name" value="CheY-like"/>
    <property type="match status" value="1"/>
</dbReference>
<dbReference type="CDD" id="cd00130">
    <property type="entry name" value="PAS"/>
    <property type="match status" value="1"/>
</dbReference>
<dbReference type="GO" id="GO:0032993">
    <property type="term" value="C:protein-DNA complex"/>
    <property type="evidence" value="ECO:0007669"/>
    <property type="project" value="TreeGrafter"/>
</dbReference>
<dbReference type="Gene3D" id="3.40.50.2300">
    <property type="match status" value="1"/>
</dbReference>
<dbReference type="PROSITE" id="PS50112">
    <property type="entry name" value="PAS"/>
    <property type="match status" value="1"/>
</dbReference>
<evidence type="ECO:0000256" key="1">
    <source>
        <dbReference type="ARBA" id="ARBA00022553"/>
    </source>
</evidence>
<accession>A0A2V2NI78</accession>
<dbReference type="SUPFAM" id="SSF55785">
    <property type="entry name" value="PYP-like sensor domain (PAS domain)"/>
    <property type="match status" value="1"/>
</dbReference>
<keyword evidence="5" id="KW-0804">Transcription</keyword>
<keyword evidence="11" id="KW-1185">Reference proteome</keyword>
<evidence type="ECO:0000313" key="10">
    <source>
        <dbReference type="EMBL" id="PWR76068.1"/>
    </source>
</evidence>
<proteinExistence type="predicted"/>
<dbReference type="GO" id="GO:0005829">
    <property type="term" value="C:cytosol"/>
    <property type="evidence" value="ECO:0007669"/>
    <property type="project" value="TreeGrafter"/>
</dbReference>
<name>A0A2V2NI78_9EURY</name>
<feature type="modified residue" description="4-aspartylphosphate" evidence="6">
    <location>
        <position position="53"/>
    </location>
</feature>
<dbReference type="Proteomes" id="UP000245934">
    <property type="component" value="Unassembled WGS sequence"/>
</dbReference>
<keyword evidence="4" id="KW-0238">DNA-binding</keyword>
<feature type="domain" description="PAC" evidence="9">
    <location>
        <begin position="221"/>
        <end position="272"/>
    </location>
</feature>
<evidence type="ECO:0008006" key="12">
    <source>
        <dbReference type="Google" id="ProtNLM"/>
    </source>
</evidence>
<feature type="domain" description="Response regulatory" evidence="7">
    <location>
        <begin position="3"/>
        <end position="118"/>
    </location>
</feature>
<comment type="caution">
    <text evidence="10">The sequence shown here is derived from an EMBL/GenBank/DDBJ whole genome shotgun (WGS) entry which is preliminary data.</text>
</comment>
<gene>
    <name evidence="10" type="ORF">DLD82_00800</name>
</gene>
<dbReference type="Pfam" id="PF00072">
    <property type="entry name" value="Response_reg"/>
    <property type="match status" value="1"/>
</dbReference>
<protein>
    <recommendedName>
        <fullName evidence="12">Histidine kinase</fullName>
    </recommendedName>
</protein>
<dbReference type="InterPro" id="IPR035965">
    <property type="entry name" value="PAS-like_dom_sf"/>
</dbReference>
<evidence type="ECO:0000256" key="5">
    <source>
        <dbReference type="ARBA" id="ARBA00023163"/>
    </source>
</evidence>
<dbReference type="Pfam" id="PF08448">
    <property type="entry name" value="PAS_4"/>
    <property type="match status" value="1"/>
</dbReference>
<evidence type="ECO:0000259" key="7">
    <source>
        <dbReference type="PROSITE" id="PS50110"/>
    </source>
</evidence>
<feature type="domain" description="PAS" evidence="8">
    <location>
        <begin position="134"/>
        <end position="180"/>
    </location>
</feature>
<dbReference type="PROSITE" id="PS50113">
    <property type="entry name" value="PAC"/>
    <property type="match status" value="1"/>
</dbReference>
<keyword evidence="3" id="KW-0805">Transcription regulation</keyword>
<dbReference type="GeneID" id="97609151"/>
<dbReference type="PANTHER" id="PTHR48111:SF1">
    <property type="entry name" value="TWO-COMPONENT RESPONSE REGULATOR ORR33"/>
    <property type="match status" value="1"/>
</dbReference>
<dbReference type="NCBIfam" id="TIGR00229">
    <property type="entry name" value="sensory_box"/>
    <property type="match status" value="1"/>
</dbReference>
<dbReference type="InterPro" id="IPR013656">
    <property type="entry name" value="PAS_4"/>
</dbReference>
<evidence type="ECO:0000256" key="2">
    <source>
        <dbReference type="ARBA" id="ARBA00023012"/>
    </source>
</evidence>
<dbReference type="OrthoDB" id="116661at2157"/>
<dbReference type="InterPro" id="IPR011006">
    <property type="entry name" value="CheY-like_superfamily"/>
</dbReference>
<dbReference type="InterPro" id="IPR001789">
    <property type="entry name" value="Sig_transdc_resp-reg_receiver"/>
</dbReference>